<dbReference type="EMBL" id="BGZK01000516">
    <property type="protein sequence ID" value="GBP48050.1"/>
    <property type="molecule type" value="Genomic_DNA"/>
</dbReference>
<organism evidence="2 3">
    <name type="scientific">Eumeta variegata</name>
    <name type="common">Bagworm moth</name>
    <name type="synonym">Eumeta japonica</name>
    <dbReference type="NCBI Taxonomy" id="151549"/>
    <lineage>
        <taxon>Eukaryota</taxon>
        <taxon>Metazoa</taxon>
        <taxon>Ecdysozoa</taxon>
        <taxon>Arthropoda</taxon>
        <taxon>Hexapoda</taxon>
        <taxon>Insecta</taxon>
        <taxon>Pterygota</taxon>
        <taxon>Neoptera</taxon>
        <taxon>Endopterygota</taxon>
        <taxon>Lepidoptera</taxon>
        <taxon>Glossata</taxon>
        <taxon>Ditrysia</taxon>
        <taxon>Tineoidea</taxon>
        <taxon>Psychidae</taxon>
        <taxon>Oiketicinae</taxon>
        <taxon>Eumeta</taxon>
    </lineage>
</organism>
<accession>A0A4C1WAY5</accession>
<evidence type="ECO:0000259" key="1">
    <source>
        <dbReference type="PROSITE" id="PS50878"/>
    </source>
</evidence>
<dbReference type="PROSITE" id="PS50878">
    <property type="entry name" value="RT_POL"/>
    <property type="match status" value="1"/>
</dbReference>
<feature type="domain" description="Reverse transcriptase" evidence="1">
    <location>
        <begin position="1"/>
        <end position="206"/>
    </location>
</feature>
<gene>
    <name evidence="2" type="ORF">EVAR_85662_1</name>
</gene>
<name>A0A4C1WAY5_EUMVA</name>
<dbReference type="SUPFAM" id="SSF56672">
    <property type="entry name" value="DNA/RNA polymerases"/>
    <property type="match status" value="1"/>
</dbReference>
<comment type="caution">
    <text evidence="2">The sequence shown here is derived from an EMBL/GenBank/DDBJ whole genome shotgun (WGS) entry which is preliminary data.</text>
</comment>
<dbReference type="GO" id="GO:0071897">
    <property type="term" value="P:DNA biosynthetic process"/>
    <property type="evidence" value="ECO:0007669"/>
    <property type="project" value="UniProtKB-ARBA"/>
</dbReference>
<dbReference type="PANTHER" id="PTHR47027">
    <property type="entry name" value="REVERSE TRANSCRIPTASE DOMAIN-CONTAINING PROTEIN"/>
    <property type="match status" value="1"/>
</dbReference>
<dbReference type="AlphaFoldDB" id="A0A4C1WAY5"/>
<proteinExistence type="predicted"/>
<dbReference type="InterPro" id="IPR000477">
    <property type="entry name" value="RT_dom"/>
</dbReference>
<evidence type="ECO:0000313" key="2">
    <source>
        <dbReference type="EMBL" id="GBP48050.1"/>
    </source>
</evidence>
<dbReference type="InterPro" id="IPR043502">
    <property type="entry name" value="DNA/RNA_pol_sf"/>
</dbReference>
<dbReference type="Gene3D" id="3.30.70.270">
    <property type="match status" value="1"/>
</dbReference>
<dbReference type="Pfam" id="PF00078">
    <property type="entry name" value="RVT_1"/>
    <property type="match status" value="1"/>
</dbReference>
<evidence type="ECO:0000313" key="3">
    <source>
        <dbReference type="Proteomes" id="UP000299102"/>
    </source>
</evidence>
<dbReference type="InterPro" id="IPR043128">
    <property type="entry name" value="Rev_trsase/Diguanyl_cyclase"/>
</dbReference>
<dbReference type="OrthoDB" id="1932527at2759"/>
<sequence>MIRKDLATFVQANRNDHIIRAQAGLRSGYSTLEHIYIIKQLFEKSKEYDVTFYCCFLDYSKAFDTIEHEKIWQALKNQGIENKYIRILKNICDNSETKIKPEKEGKEIKIERGLRQGDSLSPQLFTAILKEVFRQLDWEQCGLSINGENLSNLRFAIDLIISSSTGKGLQAMLNDLLRESSKMGLDINTLKTKAMANNIARTYSDQ</sequence>
<protein>
    <submittedName>
        <fullName evidence="2">Retrovirus-related Pol polyprotein from type-1 retrotransposable element R2</fullName>
    </submittedName>
</protein>
<dbReference type="PANTHER" id="PTHR47027:SF8">
    <property type="entry name" value="RIBONUCLEASE H"/>
    <property type="match status" value="1"/>
</dbReference>
<reference evidence="2 3" key="1">
    <citation type="journal article" date="2019" name="Commun. Biol.">
        <title>The bagworm genome reveals a unique fibroin gene that provides high tensile strength.</title>
        <authorList>
            <person name="Kono N."/>
            <person name="Nakamura H."/>
            <person name="Ohtoshi R."/>
            <person name="Tomita M."/>
            <person name="Numata K."/>
            <person name="Arakawa K."/>
        </authorList>
    </citation>
    <scope>NUCLEOTIDE SEQUENCE [LARGE SCALE GENOMIC DNA]</scope>
</reference>
<dbReference type="STRING" id="151549.A0A4C1WAY5"/>
<dbReference type="Proteomes" id="UP000299102">
    <property type="component" value="Unassembled WGS sequence"/>
</dbReference>
<keyword evidence="3" id="KW-1185">Reference proteome</keyword>
<dbReference type="CDD" id="cd01650">
    <property type="entry name" value="RT_nLTR_like"/>
    <property type="match status" value="1"/>
</dbReference>